<evidence type="ECO:0000313" key="2">
    <source>
        <dbReference type="EMBL" id="GBP26390.1"/>
    </source>
</evidence>
<sequence>MVVVGFLPSIAYTKSGSVGAMIERRRMSVARSLSHGSYVCSFAQRLQRCIFSIEIETIRHLFRTADVVAGDVRSRSRPVAATSSRYSGKNSEPRLTRGHEPEISGFVSDRGRIDSCILNLNEIRTARAVSSSTVSSLRFVLSHREGLTVQALQSEDEHSETCDRRRACLELQFCIVFSKGKRACEPSELVVIAAYGHS</sequence>
<name>A0A4C1UJP1_EUMVA</name>
<protein>
    <submittedName>
        <fullName evidence="2">Uncharacterized protein</fullName>
    </submittedName>
</protein>
<comment type="caution">
    <text evidence="2">The sequence shown here is derived from an EMBL/GenBank/DDBJ whole genome shotgun (WGS) entry which is preliminary data.</text>
</comment>
<feature type="region of interest" description="Disordered" evidence="1">
    <location>
        <begin position="79"/>
        <end position="101"/>
    </location>
</feature>
<dbReference type="EMBL" id="BGZK01000180">
    <property type="protein sequence ID" value="GBP26390.1"/>
    <property type="molecule type" value="Genomic_DNA"/>
</dbReference>
<keyword evidence="3" id="KW-1185">Reference proteome</keyword>
<dbReference type="AlphaFoldDB" id="A0A4C1UJP1"/>
<dbReference type="Proteomes" id="UP000299102">
    <property type="component" value="Unassembled WGS sequence"/>
</dbReference>
<organism evidence="2 3">
    <name type="scientific">Eumeta variegata</name>
    <name type="common">Bagworm moth</name>
    <name type="synonym">Eumeta japonica</name>
    <dbReference type="NCBI Taxonomy" id="151549"/>
    <lineage>
        <taxon>Eukaryota</taxon>
        <taxon>Metazoa</taxon>
        <taxon>Ecdysozoa</taxon>
        <taxon>Arthropoda</taxon>
        <taxon>Hexapoda</taxon>
        <taxon>Insecta</taxon>
        <taxon>Pterygota</taxon>
        <taxon>Neoptera</taxon>
        <taxon>Endopterygota</taxon>
        <taxon>Lepidoptera</taxon>
        <taxon>Glossata</taxon>
        <taxon>Ditrysia</taxon>
        <taxon>Tineoidea</taxon>
        <taxon>Psychidae</taxon>
        <taxon>Oiketicinae</taxon>
        <taxon>Eumeta</taxon>
    </lineage>
</organism>
<feature type="compositionally biased region" description="Basic and acidic residues" evidence="1">
    <location>
        <begin position="91"/>
        <end position="101"/>
    </location>
</feature>
<proteinExistence type="predicted"/>
<evidence type="ECO:0000256" key="1">
    <source>
        <dbReference type="SAM" id="MobiDB-lite"/>
    </source>
</evidence>
<reference evidence="2 3" key="1">
    <citation type="journal article" date="2019" name="Commun. Biol.">
        <title>The bagworm genome reveals a unique fibroin gene that provides high tensile strength.</title>
        <authorList>
            <person name="Kono N."/>
            <person name="Nakamura H."/>
            <person name="Ohtoshi R."/>
            <person name="Tomita M."/>
            <person name="Numata K."/>
            <person name="Arakawa K."/>
        </authorList>
    </citation>
    <scope>NUCLEOTIDE SEQUENCE [LARGE SCALE GENOMIC DNA]</scope>
</reference>
<gene>
    <name evidence="2" type="ORF">EVAR_75522_1</name>
</gene>
<evidence type="ECO:0000313" key="3">
    <source>
        <dbReference type="Proteomes" id="UP000299102"/>
    </source>
</evidence>
<accession>A0A4C1UJP1</accession>
<feature type="compositionally biased region" description="Polar residues" evidence="1">
    <location>
        <begin position="81"/>
        <end position="90"/>
    </location>
</feature>